<dbReference type="OrthoDB" id="6500128at2759"/>
<dbReference type="Pfam" id="PF00005">
    <property type="entry name" value="ABC_tran"/>
    <property type="match status" value="2"/>
</dbReference>
<dbReference type="PROSITE" id="PS00211">
    <property type="entry name" value="ABC_TRANSPORTER_1"/>
    <property type="match status" value="2"/>
</dbReference>
<feature type="transmembrane region" description="Helical" evidence="13">
    <location>
        <begin position="234"/>
        <end position="254"/>
    </location>
</feature>
<evidence type="ECO:0000256" key="4">
    <source>
        <dbReference type="ARBA" id="ARBA00022692"/>
    </source>
</evidence>
<dbReference type="FunFam" id="3.40.50.300:FF:000479">
    <property type="entry name" value="Multidrug resistance protein 1A"/>
    <property type="match status" value="1"/>
</dbReference>
<dbReference type="CDD" id="cd18578">
    <property type="entry name" value="ABC_6TM_Pgp_ABCB1_D2_like"/>
    <property type="match status" value="1"/>
</dbReference>
<dbReference type="EMBL" id="PQFF01000077">
    <property type="protein sequence ID" value="RHZ84492.1"/>
    <property type="molecule type" value="Genomic_DNA"/>
</dbReference>
<feature type="transmembrane region" description="Helical" evidence="13">
    <location>
        <begin position="1088"/>
        <end position="1108"/>
    </location>
</feature>
<dbReference type="Gene3D" id="3.40.50.300">
    <property type="entry name" value="P-loop containing nucleotide triphosphate hydrolases"/>
    <property type="match status" value="2"/>
</dbReference>
<dbReference type="Gene3D" id="1.20.1560.10">
    <property type="entry name" value="ABC transporter type 1, transmembrane domain"/>
    <property type="match status" value="1"/>
</dbReference>
<dbReference type="InterPro" id="IPR011527">
    <property type="entry name" value="ABC1_TM_dom"/>
</dbReference>
<comment type="caution">
    <text evidence="16">The sequence shown here is derived from an EMBL/GenBank/DDBJ whole genome shotgun (WGS) entry which is preliminary data.</text>
</comment>
<evidence type="ECO:0000259" key="15">
    <source>
        <dbReference type="PROSITE" id="PS50929"/>
    </source>
</evidence>
<dbReference type="InterPro" id="IPR003593">
    <property type="entry name" value="AAA+_ATPase"/>
</dbReference>
<dbReference type="GO" id="GO:0005743">
    <property type="term" value="C:mitochondrial inner membrane"/>
    <property type="evidence" value="ECO:0007669"/>
    <property type="project" value="TreeGrafter"/>
</dbReference>
<feature type="transmembrane region" description="Helical" evidence="13">
    <location>
        <begin position="1011"/>
        <end position="1032"/>
    </location>
</feature>
<evidence type="ECO:0000256" key="9">
    <source>
        <dbReference type="ARBA" id="ARBA00022989"/>
    </source>
</evidence>
<keyword evidence="10 13" id="KW-0472">Membrane</keyword>
<feature type="domain" description="ABC transmembrane type-1" evidence="15">
    <location>
        <begin position="867"/>
        <end position="1153"/>
    </location>
</feature>
<dbReference type="PROSITE" id="PS50893">
    <property type="entry name" value="ABC_TRANSPORTER_2"/>
    <property type="match status" value="2"/>
</dbReference>
<sequence>MESESIKTGEVEDTISNIPKPRYSTVSPKIPRESGFSYLSSKTLVDENTSPSLINNNRRPTNNTFSSATIIDEENNKNNEFTRVDYSKFSMSAKGNKKSNLTIQEDDDFVLIENEKSNEKNEKKHDFIIIGDDDDDDDDQPSEYTGIKKSIYTPVKKPPLVTTQVSFFHIFRFSTLLDYFLISFGIFFSIISGLAIPFMTYITGNIFNIFTEKQIGIITNETFDNRVLFLVKEFVLLGIFDFFAIWAMTTIWSWTGERQAKRMKEVYFNSLLKMKINYFEQPEITSGGILTTVNKDSDLVHRAISENTGRIIQYSVTVVGCMIFAFGTHAPLTLVILAALPLVFLTMGITNRIAHPLLSKEREIFLKAGNVLENALNVIKTIKAFNSEEKEEKNHLEYLNSANIVSKKLALTYAICSGIIQFLLLSLFVQGFWYGSILVADKKLNAGDVINVFFATLMGASVLKGIFPNFVAISKAKVAIKSINILLEKVALLESEALRGFKLSEIKGDIEFQEINFSYPSRKDTLVLKNVNLFIPAGQTTVLIGQSGSGKSTISQLIQRLYEPDSGLITIDGRELKILNISWLRQQIGIVSQEPVLFDDTIFANVAYGKVEYENVTLDEVIEACKLACIHDFIMELPDKYDTQLGDKAAKLSGGQRQRLAIARALIKDPAILILDEASSALDMESDLLVQKALQNCRVGRTTIVITHNMSHINKSDRVYLLAEGEVVEGGTISQLLEDPDGHYSKLVEATRKELNPKRKTIELDAINLRLKGDKNFNTHMEYDDIKTADILNGSASVAITKRYEKRLSYYDIFNYYDYENIEDEGRNSRNIIDILVTTSDDEFTKKHNTVVELVKNTLEQKFIYSLGLLASIVNGFMMPIFSYVVARLLSTYSITNKDELLKQARFFALLVIGIALINGLSAHYKYYFLERASERWSTKLRHLGFGKILRQPQSWFDKSENAVGLTATILITDTGTTKNLIGHFMGNLTVGIIALIGGIIWAFVIGWQLTLVGCALAPILVLTTEIQGYILQKYEKKQKHASEAAANSFYQTISNIRTVFALAVENAMTIKFQTVLIIPYKIGIKKAFISGFIAGLLDAFLFFSKAITFWYGAKLVSHGSYDLQKMVTVWSLIIFCTSAASQMLSTIPYYSQSKQAAKSISKIINLPIEDTTNGITLDHIKGNIELEDVQFSYPERPNVSVLNGFNLNIKSGESIALVGKSGNGKSTIAALLQRFYEPTNGEILFDDVKFKDLKLQWLREQIGIVSQEPVLFDNTISENIAYGKPDSTQEEIEIAAQQVNMHDFIKSLPKGYNTQLGSSGSQLSGGQKQRISIARVLIRNPKILILDEATSALDTENEKIVNETLKKAQKGRTTLVITHRLNNVQNMDKIALVEDGKISEFGTHHELMRNKGGYFKLVVSGY</sequence>
<name>A0A397JBL8_9GLOM</name>
<evidence type="ECO:0000256" key="8">
    <source>
        <dbReference type="ARBA" id="ARBA00022967"/>
    </source>
</evidence>
<proteinExistence type="inferred from homology"/>
<dbReference type="PANTHER" id="PTHR43394:SF27">
    <property type="entry name" value="ATP-DEPENDENT TRANSLOCASE ABCB1-LIKE"/>
    <property type="match status" value="1"/>
</dbReference>
<feature type="transmembrane region" description="Helical" evidence="13">
    <location>
        <begin position="1128"/>
        <end position="1151"/>
    </location>
</feature>
<dbReference type="Pfam" id="PF00664">
    <property type="entry name" value="ABC_membrane"/>
    <property type="match status" value="2"/>
</dbReference>
<dbReference type="InterPro" id="IPR017871">
    <property type="entry name" value="ABC_transporter-like_CS"/>
</dbReference>
<reference evidence="16 17" key="1">
    <citation type="submission" date="2018-08" db="EMBL/GenBank/DDBJ databases">
        <title>Genome and evolution of the arbuscular mycorrhizal fungus Diversispora epigaea (formerly Glomus versiforme) and its bacterial endosymbionts.</title>
        <authorList>
            <person name="Sun X."/>
            <person name="Fei Z."/>
            <person name="Harrison M."/>
        </authorList>
    </citation>
    <scope>NUCLEOTIDE SEQUENCE [LARGE SCALE GENOMIC DNA]</scope>
    <source>
        <strain evidence="16 17">IT104</strain>
    </source>
</reference>
<evidence type="ECO:0000313" key="16">
    <source>
        <dbReference type="EMBL" id="RHZ84492.1"/>
    </source>
</evidence>
<comment type="subcellular location">
    <subcellularLocation>
        <location evidence="1">Membrane</location>
        <topology evidence="1">Multi-pass membrane protein</topology>
    </subcellularLocation>
</comment>
<feature type="transmembrane region" description="Helical" evidence="13">
    <location>
        <begin position="334"/>
        <end position="354"/>
    </location>
</feature>
<feature type="domain" description="ABC transmembrane type-1" evidence="15">
    <location>
        <begin position="184"/>
        <end position="475"/>
    </location>
</feature>
<gene>
    <name evidence="16" type="ORF">Glove_81g38</name>
</gene>
<feature type="domain" description="ABC transporter" evidence="14">
    <location>
        <begin position="510"/>
        <end position="749"/>
    </location>
</feature>
<evidence type="ECO:0000256" key="10">
    <source>
        <dbReference type="ARBA" id="ARBA00023136"/>
    </source>
</evidence>
<comment type="similarity">
    <text evidence="2">Belongs to the ABC transporter superfamily. ABCB family. Multidrug resistance exporter (TC 3.A.1.201) subfamily.</text>
</comment>
<keyword evidence="7" id="KW-0067">ATP-binding</keyword>
<evidence type="ECO:0000313" key="17">
    <source>
        <dbReference type="Proteomes" id="UP000266861"/>
    </source>
</evidence>
<feature type="transmembrane region" description="Helical" evidence="13">
    <location>
        <begin position="409"/>
        <end position="429"/>
    </location>
</feature>
<keyword evidence="17" id="KW-1185">Reference proteome</keyword>
<dbReference type="STRING" id="1348612.A0A397JBL8"/>
<protein>
    <recommendedName>
        <fullName evidence="18">P-loop containing nucleoside triphosphate hydrolase protein</fullName>
    </recommendedName>
</protein>
<dbReference type="InterPro" id="IPR036640">
    <property type="entry name" value="ABC1_TM_sf"/>
</dbReference>
<feature type="region of interest" description="Disordered" evidence="12">
    <location>
        <begin position="1"/>
        <end position="28"/>
    </location>
</feature>
<evidence type="ECO:0000256" key="5">
    <source>
        <dbReference type="ARBA" id="ARBA00022737"/>
    </source>
</evidence>
<evidence type="ECO:0000256" key="11">
    <source>
        <dbReference type="ARBA" id="ARBA00023180"/>
    </source>
</evidence>
<dbReference type="Proteomes" id="UP000266861">
    <property type="component" value="Unassembled WGS sequence"/>
</dbReference>
<feature type="transmembrane region" description="Helical" evidence="13">
    <location>
        <begin position="907"/>
        <end position="928"/>
    </location>
</feature>
<dbReference type="GO" id="GO:0016887">
    <property type="term" value="F:ATP hydrolysis activity"/>
    <property type="evidence" value="ECO:0007669"/>
    <property type="project" value="InterPro"/>
</dbReference>
<keyword evidence="3" id="KW-0813">Transport</keyword>
<dbReference type="GO" id="GO:0005524">
    <property type="term" value="F:ATP binding"/>
    <property type="evidence" value="ECO:0007669"/>
    <property type="project" value="UniProtKB-KW"/>
</dbReference>
<dbReference type="InterPro" id="IPR003439">
    <property type="entry name" value="ABC_transporter-like_ATP-bd"/>
</dbReference>
<dbReference type="GO" id="GO:0015421">
    <property type="term" value="F:ABC-type oligopeptide transporter activity"/>
    <property type="evidence" value="ECO:0007669"/>
    <property type="project" value="TreeGrafter"/>
</dbReference>
<dbReference type="SUPFAM" id="SSF52540">
    <property type="entry name" value="P-loop containing nucleoside triphosphate hydrolases"/>
    <property type="match status" value="2"/>
</dbReference>
<evidence type="ECO:0000256" key="2">
    <source>
        <dbReference type="ARBA" id="ARBA00007577"/>
    </source>
</evidence>
<dbReference type="SMART" id="SM00382">
    <property type="entry name" value="AAA"/>
    <property type="match status" value="2"/>
</dbReference>
<dbReference type="FunFam" id="3.40.50.300:FF:000205">
    <property type="entry name" value="ABC transporter B family member 4"/>
    <property type="match status" value="1"/>
</dbReference>
<evidence type="ECO:0000256" key="7">
    <source>
        <dbReference type="ARBA" id="ARBA00022840"/>
    </source>
</evidence>
<dbReference type="InterPro" id="IPR039421">
    <property type="entry name" value="Type_1_exporter"/>
</dbReference>
<keyword evidence="4 13" id="KW-0812">Transmembrane</keyword>
<evidence type="ECO:0000256" key="13">
    <source>
        <dbReference type="SAM" id="Phobius"/>
    </source>
</evidence>
<evidence type="ECO:0000259" key="14">
    <source>
        <dbReference type="PROSITE" id="PS50893"/>
    </source>
</evidence>
<evidence type="ECO:0008006" key="18">
    <source>
        <dbReference type="Google" id="ProtNLM"/>
    </source>
</evidence>
<evidence type="ECO:0000256" key="12">
    <source>
        <dbReference type="SAM" id="MobiDB-lite"/>
    </source>
</evidence>
<feature type="transmembrane region" description="Helical" evidence="13">
    <location>
        <begin position="863"/>
        <end position="887"/>
    </location>
</feature>
<dbReference type="SUPFAM" id="SSF90123">
    <property type="entry name" value="ABC transporter transmembrane region"/>
    <property type="match status" value="2"/>
</dbReference>
<accession>A0A397JBL8</accession>
<dbReference type="CDD" id="cd18577">
    <property type="entry name" value="ABC_6TM_Pgp_ABCB1_D1_like"/>
    <property type="match status" value="1"/>
</dbReference>
<feature type="domain" description="ABC transporter" evidence="14">
    <location>
        <begin position="1185"/>
        <end position="1421"/>
    </location>
</feature>
<keyword evidence="9 13" id="KW-1133">Transmembrane helix</keyword>
<feature type="transmembrane region" description="Helical" evidence="13">
    <location>
        <begin position="985"/>
        <end position="1005"/>
    </location>
</feature>
<feature type="transmembrane region" description="Helical" evidence="13">
    <location>
        <begin position="311"/>
        <end position="328"/>
    </location>
</feature>
<keyword evidence="8" id="KW-1278">Translocase</keyword>
<feature type="transmembrane region" description="Helical" evidence="13">
    <location>
        <begin position="179"/>
        <end position="202"/>
    </location>
</feature>
<evidence type="ECO:0000256" key="3">
    <source>
        <dbReference type="ARBA" id="ARBA00022448"/>
    </source>
</evidence>
<keyword evidence="11" id="KW-0325">Glycoprotein</keyword>
<feature type="compositionally biased region" description="Basic and acidic residues" evidence="12">
    <location>
        <begin position="1"/>
        <end position="10"/>
    </location>
</feature>
<keyword evidence="5" id="KW-0677">Repeat</keyword>
<dbReference type="PROSITE" id="PS50929">
    <property type="entry name" value="ABC_TM1F"/>
    <property type="match status" value="2"/>
</dbReference>
<keyword evidence="6" id="KW-0547">Nucleotide-binding</keyword>
<dbReference type="InterPro" id="IPR027417">
    <property type="entry name" value="P-loop_NTPase"/>
</dbReference>
<organism evidence="16 17">
    <name type="scientific">Diversispora epigaea</name>
    <dbReference type="NCBI Taxonomy" id="1348612"/>
    <lineage>
        <taxon>Eukaryota</taxon>
        <taxon>Fungi</taxon>
        <taxon>Fungi incertae sedis</taxon>
        <taxon>Mucoromycota</taxon>
        <taxon>Glomeromycotina</taxon>
        <taxon>Glomeromycetes</taxon>
        <taxon>Diversisporales</taxon>
        <taxon>Diversisporaceae</taxon>
        <taxon>Diversispora</taxon>
    </lineage>
</organism>
<feature type="transmembrane region" description="Helical" evidence="13">
    <location>
        <begin position="449"/>
        <end position="467"/>
    </location>
</feature>
<dbReference type="PANTHER" id="PTHR43394">
    <property type="entry name" value="ATP-DEPENDENT PERMEASE MDL1, MITOCHONDRIAL"/>
    <property type="match status" value="1"/>
</dbReference>
<evidence type="ECO:0000256" key="6">
    <source>
        <dbReference type="ARBA" id="ARBA00022741"/>
    </source>
</evidence>
<dbReference type="GO" id="GO:0090374">
    <property type="term" value="P:oligopeptide export from mitochondrion"/>
    <property type="evidence" value="ECO:0007669"/>
    <property type="project" value="TreeGrafter"/>
</dbReference>
<dbReference type="CDD" id="cd03249">
    <property type="entry name" value="ABC_MTABC3_MDL1_MDL2"/>
    <property type="match status" value="1"/>
</dbReference>
<evidence type="ECO:0000256" key="1">
    <source>
        <dbReference type="ARBA" id="ARBA00004141"/>
    </source>
</evidence>